<keyword evidence="2" id="KW-0732">Signal</keyword>
<organism evidence="3 4">
    <name type="scientific">Trichomonascus ciferrii</name>
    <dbReference type="NCBI Taxonomy" id="44093"/>
    <lineage>
        <taxon>Eukaryota</taxon>
        <taxon>Fungi</taxon>
        <taxon>Dikarya</taxon>
        <taxon>Ascomycota</taxon>
        <taxon>Saccharomycotina</taxon>
        <taxon>Dipodascomycetes</taxon>
        <taxon>Dipodascales</taxon>
        <taxon>Trichomonascaceae</taxon>
        <taxon>Trichomonascus</taxon>
        <taxon>Trichomonascus ciferrii complex</taxon>
    </lineage>
</organism>
<evidence type="ECO:0000313" key="4">
    <source>
        <dbReference type="Proteomes" id="UP000761534"/>
    </source>
</evidence>
<feature type="signal peptide" evidence="2">
    <location>
        <begin position="1"/>
        <end position="18"/>
    </location>
</feature>
<feature type="transmembrane region" description="Helical" evidence="1">
    <location>
        <begin position="34"/>
        <end position="58"/>
    </location>
</feature>
<keyword evidence="4" id="KW-1185">Reference proteome</keyword>
<evidence type="ECO:0000256" key="1">
    <source>
        <dbReference type="SAM" id="Phobius"/>
    </source>
</evidence>
<dbReference type="Proteomes" id="UP000761534">
    <property type="component" value="Unassembled WGS sequence"/>
</dbReference>
<comment type="caution">
    <text evidence="3">The sequence shown here is derived from an EMBL/GenBank/DDBJ whole genome shotgun (WGS) entry which is preliminary data.</text>
</comment>
<feature type="chain" id="PRO_5024881383" evidence="2">
    <location>
        <begin position="19"/>
        <end position="231"/>
    </location>
</feature>
<protein>
    <submittedName>
        <fullName evidence="3">Uncharacterized protein</fullName>
    </submittedName>
</protein>
<dbReference type="VEuPathDB" id="FungiDB:TRICI_003944"/>
<evidence type="ECO:0000256" key="2">
    <source>
        <dbReference type="SAM" id="SignalP"/>
    </source>
</evidence>
<sequence>MRGQHIIVIAMMAVYANAAWDLSVNVVSIASASIAIVCAAAGTINCLIVALANCLLAAGSAIKSGTRNGQTTSAKRDLSDLVALDVKPSTIEDATVYTLFPDLKWYANAGHHLFNETVMEQFSSLGTTFARKKNGYVHISNLHPDQKLTKREDSQFTDFVVSYKEESASIDDFTQDDANDIAKDILGSQPPHPQKWCATISSDSDDSKFDLGITIDSQDWIFNEDEPACAA</sequence>
<proteinExistence type="predicted"/>
<keyword evidence="1" id="KW-0812">Transmembrane</keyword>
<keyword evidence="1" id="KW-0472">Membrane</keyword>
<dbReference type="EMBL" id="SWFS01000295">
    <property type="protein sequence ID" value="KAA8911063.1"/>
    <property type="molecule type" value="Genomic_DNA"/>
</dbReference>
<accession>A0A642V2H6</accession>
<name>A0A642V2H6_9ASCO</name>
<reference evidence="3" key="1">
    <citation type="journal article" date="2019" name="G3 (Bethesda)">
        <title>Genome Assemblies of Two Rare Opportunistic Yeast Pathogens: Diutina rugosa (syn. Candida rugosa) and Trichomonascus ciferrii (syn. Candida ciferrii).</title>
        <authorList>
            <person name="Mixao V."/>
            <person name="Saus E."/>
            <person name="Hansen A.P."/>
            <person name="Lass-Florl C."/>
            <person name="Gabaldon T."/>
        </authorList>
    </citation>
    <scope>NUCLEOTIDE SEQUENCE</scope>
    <source>
        <strain evidence="3">CBS 4856</strain>
    </source>
</reference>
<gene>
    <name evidence="3" type="ORF">TRICI_003944</name>
</gene>
<keyword evidence="1" id="KW-1133">Transmembrane helix</keyword>
<dbReference type="AlphaFoldDB" id="A0A642V2H6"/>
<evidence type="ECO:0000313" key="3">
    <source>
        <dbReference type="EMBL" id="KAA8911063.1"/>
    </source>
</evidence>